<dbReference type="Proteomes" id="UP001151760">
    <property type="component" value="Unassembled WGS sequence"/>
</dbReference>
<comment type="caution">
    <text evidence="1">The sequence shown here is derived from an EMBL/GenBank/DDBJ whole genome shotgun (WGS) entry which is preliminary data.</text>
</comment>
<evidence type="ECO:0000313" key="1">
    <source>
        <dbReference type="EMBL" id="GJT84369.1"/>
    </source>
</evidence>
<accession>A0ABQ5H947</accession>
<reference evidence="1" key="1">
    <citation type="journal article" date="2022" name="Int. J. Mol. Sci.">
        <title>Draft Genome of Tanacetum Coccineum: Genomic Comparison of Closely Related Tanacetum-Family Plants.</title>
        <authorList>
            <person name="Yamashiro T."/>
            <person name="Shiraishi A."/>
            <person name="Nakayama K."/>
            <person name="Satake H."/>
        </authorList>
    </citation>
    <scope>NUCLEOTIDE SEQUENCE</scope>
</reference>
<proteinExistence type="predicted"/>
<organism evidence="1 2">
    <name type="scientific">Tanacetum coccineum</name>
    <dbReference type="NCBI Taxonomy" id="301880"/>
    <lineage>
        <taxon>Eukaryota</taxon>
        <taxon>Viridiplantae</taxon>
        <taxon>Streptophyta</taxon>
        <taxon>Embryophyta</taxon>
        <taxon>Tracheophyta</taxon>
        <taxon>Spermatophyta</taxon>
        <taxon>Magnoliopsida</taxon>
        <taxon>eudicotyledons</taxon>
        <taxon>Gunneridae</taxon>
        <taxon>Pentapetalae</taxon>
        <taxon>asterids</taxon>
        <taxon>campanulids</taxon>
        <taxon>Asterales</taxon>
        <taxon>Asteraceae</taxon>
        <taxon>Asteroideae</taxon>
        <taxon>Anthemideae</taxon>
        <taxon>Anthemidinae</taxon>
        <taxon>Tanacetum</taxon>
    </lineage>
</organism>
<sequence length="150" mass="17280">IKIAEEDQTVAAVVTPKFDTPQHPSKVTTTKVKSIAKEYGIPLDLHPKVPLEGRTMDQLPKDAIGLYEQFFESLEVRMKGWKDKFFFVDRRAILDTMAWRHHDSDVYDPLPDDDYSIVDVRALAENIIDLRPEVEVEDEKVLATKEKKKV</sequence>
<reference evidence="1" key="2">
    <citation type="submission" date="2022-01" db="EMBL/GenBank/DDBJ databases">
        <authorList>
            <person name="Yamashiro T."/>
            <person name="Shiraishi A."/>
            <person name="Satake H."/>
            <person name="Nakayama K."/>
        </authorList>
    </citation>
    <scope>NUCLEOTIDE SEQUENCE</scope>
</reference>
<feature type="non-terminal residue" evidence="1">
    <location>
        <position position="1"/>
    </location>
</feature>
<dbReference type="EMBL" id="BQNB010019351">
    <property type="protein sequence ID" value="GJT84369.1"/>
    <property type="molecule type" value="Genomic_DNA"/>
</dbReference>
<protein>
    <submittedName>
        <fullName evidence="1">Uncharacterized protein</fullName>
    </submittedName>
</protein>
<name>A0ABQ5H947_9ASTR</name>
<evidence type="ECO:0000313" key="2">
    <source>
        <dbReference type="Proteomes" id="UP001151760"/>
    </source>
</evidence>
<gene>
    <name evidence="1" type="ORF">Tco_1058711</name>
</gene>
<keyword evidence="2" id="KW-1185">Reference proteome</keyword>